<dbReference type="AlphaFoldDB" id="A0A8T3BU73"/>
<sequence>MPNTGGSNLSESSASEVSQPCLLSASLKFIVSNINKIVQNQLTQENYLVWRSQILNIFRANAFDHFLDLSIPPPPQTISHSDGSTHPNNLFQQWHLTDQNLAASLCSTISSAILPYVVNLESTADIWNLLQNHFQATNRSKVIQLKNTLHNISLKNMTMSQYLSEIKNLVDQIAASGSVVDNEDIILYIINGLPSSYQSFKTSIRTMLTPISLDNLYPLLLSEEINIISDATRNIPATDSNLALYAYRGRGRRNKGKSTSGSGQSSRQSASTVITCQICLKRGHSASDCWHRLNATYVPNAPNSANRALVAAPDHSTNTWFLDSGATSHLTHSMENLSIATPYQGSDGISGFYDKGSEDSKFFFADLALRDCILSQQQNQTPHPKLYPPLPHRLPAGITGSAIPIKG</sequence>
<gene>
    <name evidence="1" type="ORF">KFK09_007475</name>
</gene>
<keyword evidence="2" id="KW-1185">Reference proteome</keyword>
<reference evidence="1" key="1">
    <citation type="journal article" date="2022" name="Front. Genet.">
        <title>Chromosome-Scale Assembly of the Dendrobium nobile Genome Provides Insights Into the Molecular Mechanism of the Biosynthesis of the Medicinal Active Ingredient of Dendrobium.</title>
        <authorList>
            <person name="Xu Q."/>
            <person name="Niu S.-C."/>
            <person name="Li K.-L."/>
            <person name="Zheng P.-J."/>
            <person name="Zhang X.-J."/>
            <person name="Jia Y."/>
            <person name="Liu Y."/>
            <person name="Niu Y.-X."/>
            <person name="Yu L.-H."/>
            <person name="Chen D.-F."/>
            <person name="Zhang G.-Q."/>
        </authorList>
    </citation>
    <scope>NUCLEOTIDE SEQUENCE</scope>
    <source>
        <tissue evidence="1">Leaf</tissue>
    </source>
</reference>
<evidence type="ECO:0008006" key="3">
    <source>
        <dbReference type="Google" id="ProtNLM"/>
    </source>
</evidence>
<comment type="caution">
    <text evidence="1">The sequence shown here is derived from an EMBL/GenBank/DDBJ whole genome shotgun (WGS) entry which is preliminary data.</text>
</comment>
<dbReference type="Pfam" id="PF14223">
    <property type="entry name" value="Retrotran_gag_2"/>
    <property type="match status" value="1"/>
</dbReference>
<dbReference type="EMBL" id="JAGYWB010000006">
    <property type="protein sequence ID" value="KAI0520010.1"/>
    <property type="molecule type" value="Genomic_DNA"/>
</dbReference>
<evidence type="ECO:0000313" key="2">
    <source>
        <dbReference type="Proteomes" id="UP000829196"/>
    </source>
</evidence>
<dbReference type="Proteomes" id="UP000829196">
    <property type="component" value="Unassembled WGS sequence"/>
</dbReference>
<organism evidence="1 2">
    <name type="scientific">Dendrobium nobile</name>
    <name type="common">Orchid</name>
    <dbReference type="NCBI Taxonomy" id="94219"/>
    <lineage>
        <taxon>Eukaryota</taxon>
        <taxon>Viridiplantae</taxon>
        <taxon>Streptophyta</taxon>
        <taxon>Embryophyta</taxon>
        <taxon>Tracheophyta</taxon>
        <taxon>Spermatophyta</taxon>
        <taxon>Magnoliopsida</taxon>
        <taxon>Liliopsida</taxon>
        <taxon>Asparagales</taxon>
        <taxon>Orchidaceae</taxon>
        <taxon>Epidendroideae</taxon>
        <taxon>Malaxideae</taxon>
        <taxon>Dendrobiinae</taxon>
        <taxon>Dendrobium</taxon>
    </lineage>
</organism>
<dbReference type="PANTHER" id="PTHR47481:SF30">
    <property type="entry name" value="CCHC-TYPE DOMAIN-CONTAINING PROTEIN"/>
    <property type="match status" value="1"/>
</dbReference>
<dbReference type="OrthoDB" id="693186at2759"/>
<proteinExistence type="predicted"/>
<evidence type="ECO:0000313" key="1">
    <source>
        <dbReference type="EMBL" id="KAI0520010.1"/>
    </source>
</evidence>
<protein>
    <recommendedName>
        <fullName evidence="3">Retrovirus-related Pol polyprotein from transposon TNT 1-94</fullName>
    </recommendedName>
</protein>
<name>A0A8T3BU73_DENNO</name>
<dbReference type="PANTHER" id="PTHR47481">
    <property type="match status" value="1"/>
</dbReference>
<accession>A0A8T3BU73</accession>